<accession>A0A4Z2E4D4</accession>
<dbReference type="Proteomes" id="UP000314294">
    <property type="component" value="Unassembled WGS sequence"/>
</dbReference>
<comment type="caution">
    <text evidence="1">The sequence shown here is derived from an EMBL/GenBank/DDBJ whole genome shotgun (WGS) entry which is preliminary data.</text>
</comment>
<keyword evidence="2" id="KW-1185">Reference proteome</keyword>
<proteinExistence type="predicted"/>
<dbReference type="EMBL" id="SRLO01018371">
    <property type="protein sequence ID" value="TNN23474.1"/>
    <property type="molecule type" value="Genomic_DNA"/>
</dbReference>
<reference evidence="1 2" key="1">
    <citation type="submission" date="2019-03" db="EMBL/GenBank/DDBJ databases">
        <title>First draft genome of Liparis tanakae, snailfish: a comprehensive survey of snailfish specific genes.</title>
        <authorList>
            <person name="Kim W."/>
            <person name="Song I."/>
            <person name="Jeong J.-H."/>
            <person name="Kim D."/>
            <person name="Kim S."/>
            <person name="Ryu S."/>
            <person name="Song J.Y."/>
            <person name="Lee S.K."/>
        </authorList>
    </citation>
    <scope>NUCLEOTIDE SEQUENCE [LARGE SCALE GENOMIC DNA]</scope>
    <source>
        <tissue evidence="1">Muscle</tissue>
    </source>
</reference>
<dbReference type="AlphaFoldDB" id="A0A4Z2E4D4"/>
<organism evidence="1 2">
    <name type="scientific">Liparis tanakae</name>
    <name type="common">Tanaka's snailfish</name>
    <dbReference type="NCBI Taxonomy" id="230148"/>
    <lineage>
        <taxon>Eukaryota</taxon>
        <taxon>Metazoa</taxon>
        <taxon>Chordata</taxon>
        <taxon>Craniata</taxon>
        <taxon>Vertebrata</taxon>
        <taxon>Euteleostomi</taxon>
        <taxon>Actinopterygii</taxon>
        <taxon>Neopterygii</taxon>
        <taxon>Teleostei</taxon>
        <taxon>Neoteleostei</taxon>
        <taxon>Acanthomorphata</taxon>
        <taxon>Eupercaria</taxon>
        <taxon>Perciformes</taxon>
        <taxon>Cottioidei</taxon>
        <taxon>Cottales</taxon>
        <taxon>Liparidae</taxon>
        <taxon>Liparis</taxon>
    </lineage>
</organism>
<sequence>MEIEVINGKKKNHFRHVRVSGRRRRRRWE</sequence>
<name>A0A4Z2E4D4_9TELE</name>
<evidence type="ECO:0000313" key="2">
    <source>
        <dbReference type="Proteomes" id="UP000314294"/>
    </source>
</evidence>
<protein>
    <submittedName>
        <fullName evidence="1">Uncharacterized protein</fullName>
    </submittedName>
</protein>
<gene>
    <name evidence="1" type="ORF">EYF80_066405</name>
</gene>
<evidence type="ECO:0000313" key="1">
    <source>
        <dbReference type="EMBL" id="TNN23474.1"/>
    </source>
</evidence>